<dbReference type="AlphaFoldDB" id="A0A9N8Z541"/>
<accession>A0A9N8Z541</accession>
<gene>
    <name evidence="1" type="ORF">FCALED_LOCUS1998</name>
</gene>
<sequence>MYQQLFATGIFKNKPIQHYELSNIKQITNESVNTYSARFNNLKRLVDPARVVIADPENLRIAVNEARAIEAETYYMRKSSQAINNDAIEVLTKQMKQFSLNYTNFVNILAA</sequence>
<keyword evidence="2" id="KW-1185">Reference proteome</keyword>
<protein>
    <submittedName>
        <fullName evidence="1">16936_t:CDS:1</fullName>
    </submittedName>
</protein>
<evidence type="ECO:0000313" key="1">
    <source>
        <dbReference type="EMBL" id="CAG8466353.1"/>
    </source>
</evidence>
<reference evidence="1" key="1">
    <citation type="submission" date="2021-06" db="EMBL/GenBank/DDBJ databases">
        <authorList>
            <person name="Kallberg Y."/>
            <person name="Tangrot J."/>
            <person name="Rosling A."/>
        </authorList>
    </citation>
    <scope>NUCLEOTIDE SEQUENCE</scope>
    <source>
        <strain evidence="1">UK204</strain>
    </source>
</reference>
<organism evidence="1 2">
    <name type="scientific">Funneliformis caledonium</name>
    <dbReference type="NCBI Taxonomy" id="1117310"/>
    <lineage>
        <taxon>Eukaryota</taxon>
        <taxon>Fungi</taxon>
        <taxon>Fungi incertae sedis</taxon>
        <taxon>Mucoromycota</taxon>
        <taxon>Glomeromycotina</taxon>
        <taxon>Glomeromycetes</taxon>
        <taxon>Glomerales</taxon>
        <taxon>Glomeraceae</taxon>
        <taxon>Funneliformis</taxon>
    </lineage>
</organism>
<comment type="caution">
    <text evidence="1">The sequence shown here is derived from an EMBL/GenBank/DDBJ whole genome shotgun (WGS) entry which is preliminary data.</text>
</comment>
<dbReference type="Proteomes" id="UP000789570">
    <property type="component" value="Unassembled WGS sequence"/>
</dbReference>
<dbReference type="EMBL" id="CAJVPQ010000282">
    <property type="protein sequence ID" value="CAG8466353.1"/>
    <property type="molecule type" value="Genomic_DNA"/>
</dbReference>
<dbReference type="OrthoDB" id="2490812at2759"/>
<name>A0A9N8Z541_9GLOM</name>
<proteinExistence type="predicted"/>
<evidence type="ECO:0000313" key="2">
    <source>
        <dbReference type="Proteomes" id="UP000789570"/>
    </source>
</evidence>